<feature type="domain" description="DUF4283" evidence="1">
    <location>
        <begin position="3"/>
        <end position="81"/>
    </location>
</feature>
<protein>
    <recommendedName>
        <fullName evidence="1">DUF4283 domain-containing protein</fullName>
    </recommendedName>
</protein>
<dbReference type="PANTHER" id="PTHR31286">
    <property type="entry name" value="GLYCINE-RICH CELL WALL STRUCTURAL PROTEIN 1.8-LIKE"/>
    <property type="match status" value="1"/>
</dbReference>
<dbReference type="Pfam" id="PF14111">
    <property type="entry name" value="DUF4283"/>
    <property type="match status" value="1"/>
</dbReference>
<evidence type="ECO:0000259" key="1">
    <source>
        <dbReference type="Pfam" id="PF14111"/>
    </source>
</evidence>
<dbReference type="PANTHER" id="PTHR31286:SF99">
    <property type="entry name" value="DUF4283 DOMAIN-CONTAINING PROTEIN"/>
    <property type="match status" value="1"/>
</dbReference>
<dbReference type="Proteomes" id="UP001472677">
    <property type="component" value="Unassembled WGS sequence"/>
</dbReference>
<comment type="caution">
    <text evidence="2">The sequence shown here is derived from an EMBL/GenBank/DDBJ whole genome shotgun (WGS) entry which is preliminary data.</text>
</comment>
<accession>A0ABR2BV40</accession>
<organism evidence="2 3">
    <name type="scientific">Hibiscus sabdariffa</name>
    <name type="common">roselle</name>
    <dbReference type="NCBI Taxonomy" id="183260"/>
    <lineage>
        <taxon>Eukaryota</taxon>
        <taxon>Viridiplantae</taxon>
        <taxon>Streptophyta</taxon>
        <taxon>Embryophyta</taxon>
        <taxon>Tracheophyta</taxon>
        <taxon>Spermatophyta</taxon>
        <taxon>Magnoliopsida</taxon>
        <taxon>eudicotyledons</taxon>
        <taxon>Gunneridae</taxon>
        <taxon>Pentapetalae</taxon>
        <taxon>rosids</taxon>
        <taxon>malvids</taxon>
        <taxon>Malvales</taxon>
        <taxon>Malvaceae</taxon>
        <taxon>Malvoideae</taxon>
        <taxon>Hibiscus</taxon>
    </lineage>
</organism>
<reference evidence="2 3" key="1">
    <citation type="journal article" date="2024" name="G3 (Bethesda)">
        <title>Genome assembly of Hibiscus sabdariffa L. provides insights into metabolisms of medicinal natural products.</title>
        <authorList>
            <person name="Kim T."/>
        </authorList>
    </citation>
    <scope>NUCLEOTIDE SEQUENCE [LARGE SCALE GENOMIC DNA]</scope>
    <source>
        <strain evidence="2">TK-2024</strain>
        <tissue evidence="2">Old leaves</tissue>
    </source>
</reference>
<dbReference type="InterPro" id="IPR040256">
    <property type="entry name" value="At4g02000-like"/>
</dbReference>
<dbReference type="EMBL" id="JBBPBM010000081">
    <property type="protein sequence ID" value="KAK8510819.1"/>
    <property type="molecule type" value="Genomic_DNA"/>
</dbReference>
<sequence length="278" mass="31368">MRNVIIVCLLSRKISFQTLLVRMHALWEPNREIQLVDLENDYFLVRFRDMRDYEHVLTEGPWKIYGSYLTIQPWSKSFSTSEKHPTHMVVWVHLPGLPYKYYSKELFHLIATVVGKVIKVDYNTSISERVHGIYVGLPNVTSRGGDVEMVGTTTLVEDESGCKGESVPTSRAPIQFTDVYKVSNPEKRPKTGRGVRASTSVGAMTNPGQIAQVVEKNGSGSDHKHAAISILELGQPQGQKRASEEEMDLIERVHQLYSLAVVRDGEVGKPDVRVDLYQ</sequence>
<gene>
    <name evidence="2" type="ORF">V6N12_009660</name>
</gene>
<name>A0ABR2BV40_9ROSI</name>
<evidence type="ECO:0000313" key="2">
    <source>
        <dbReference type="EMBL" id="KAK8510819.1"/>
    </source>
</evidence>
<proteinExistence type="predicted"/>
<evidence type="ECO:0000313" key="3">
    <source>
        <dbReference type="Proteomes" id="UP001472677"/>
    </source>
</evidence>
<dbReference type="InterPro" id="IPR025558">
    <property type="entry name" value="DUF4283"/>
</dbReference>
<keyword evidence="3" id="KW-1185">Reference proteome</keyword>